<feature type="region of interest" description="Disordered" evidence="1">
    <location>
        <begin position="187"/>
        <end position="229"/>
    </location>
</feature>
<reference evidence="2 3" key="1">
    <citation type="submission" date="2016-10" db="EMBL/GenBank/DDBJ databases">
        <authorList>
            <person name="de Groot N.N."/>
        </authorList>
    </citation>
    <scope>NUCLEOTIDE SEQUENCE [LARGE SCALE GENOMIC DNA]</scope>
    <source>
        <strain evidence="2 3">ATCC 35022</strain>
    </source>
</reference>
<evidence type="ECO:0000256" key="1">
    <source>
        <dbReference type="SAM" id="MobiDB-lite"/>
    </source>
</evidence>
<proteinExistence type="predicted"/>
<dbReference type="STRING" id="665467.SAMN02982931_04056"/>
<feature type="region of interest" description="Disordered" evidence="1">
    <location>
        <begin position="1"/>
        <end position="27"/>
    </location>
</feature>
<dbReference type="AlphaFoldDB" id="A0A1G6E4V7"/>
<feature type="compositionally biased region" description="Basic and acidic residues" evidence="1">
    <location>
        <begin position="1"/>
        <end position="12"/>
    </location>
</feature>
<name>A0A1G6E4V7_9HYPH</name>
<protein>
    <submittedName>
        <fullName evidence="2">Uncharacterized protein</fullName>
    </submittedName>
</protein>
<dbReference type="EMBL" id="FMXQ01000010">
    <property type="protein sequence ID" value="SDB51965.1"/>
    <property type="molecule type" value="Genomic_DNA"/>
</dbReference>
<accession>A0A1G6E4V7</accession>
<feature type="region of interest" description="Disordered" evidence="1">
    <location>
        <begin position="45"/>
        <end position="127"/>
    </location>
</feature>
<sequence>MSLQNEARHRLLDPLPSRLRRSPGMTGQWFPTNSVTWLGRMARAPLDAPPRESGDPGGVGHGRARSADTGTQREDWIPAFAGTSGKGFTECPKGRRDLPRTTPAQWRAVPTTGSRGRTPAASRPSARLPSTVMAGLDPAIHAMTAQPTPFAAGRGIAMAWMPGSSPGMTSSRWSAACDHCRLTARRPPAALPGNASLTTPHRPVPPSRRFALYRRRAPSNPADMNRSRR</sequence>
<organism evidence="2 3">
    <name type="scientific">Bauldia litoralis</name>
    <dbReference type="NCBI Taxonomy" id="665467"/>
    <lineage>
        <taxon>Bacteria</taxon>
        <taxon>Pseudomonadati</taxon>
        <taxon>Pseudomonadota</taxon>
        <taxon>Alphaproteobacteria</taxon>
        <taxon>Hyphomicrobiales</taxon>
        <taxon>Kaistiaceae</taxon>
        <taxon>Bauldia</taxon>
    </lineage>
</organism>
<evidence type="ECO:0000313" key="3">
    <source>
        <dbReference type="Proteomes" id="UP000199071"/>
    </source>
</evidence>
<evidence type="ECO:0000313" key="2">
    <source>
        <dbReference type="EMBL" id="SDB51965.1"/>
    </source>
</evidence>
<dbReference type="Proteomes" id="UP000199071">
    <property type="component" value="Unassembled WGS sequence"/>
</dbReference>
<gene>
    <name evidence="2" type="ORF">SAMN02982931_04056</name>
</gene>
<keyword evidence="3" id="KW-1185">Reference proteome</keyword>